<dbReference type="Proteomes" id="UP001329151">
    <property type="component" value="Chromosome"/>
</dbReference>
<dbReference type="Pfam" id="PF13664">
    <property type="entry name" value="DUF4149"/>
    <property type="match status" value="1"/>
</dbReference>
<keyword evidence="4 5" id="KW-0472">Membrane</keyword>
<reference evidence="7 8" key="1">
    <citation type="submission" date="2023-10" db="EMBL/GenBank/DDBJ databases">
        <title>Complete Genome Sequence of Limnobacter thiooxidans CS-K2T, Isolated from freshwater lake sediments in Bavaria, Germany.</title>
        <authorList>
            <person name="Naruki M."/>
            <person name="Watanabe A."/>
            <person name="Warashina T."/>
            <person name="Morita T."/>
            <person name="Arakawa K."/>
        </authorList>
    </citation>
    <scope>NUCLEOTIDE SEQUENCE [LARGE SCALE GENOMIC DNA]</scope>
    <source>
        <strain evidence="7 8">CS-K2</strain>
    </source>
</reference>
<evidence type="ECO:0000256" key="3">
    <source>
        <dbReference type="ARBA" id="ARBA00022989"/>
    </source>
</evidence>
<keyword evidence="8" id="KW-1185">Reference proteome</keyword>
<feature type="transmembrane region" description="Helical" evidence="5">
    <location>
        <begin position="122"/>
        <end position="141"/>
    </location>
</feature>
<evidence type="ECO:0000256" key="5">
    <source>
        <dbReference type="SAM" id="Phobius"/>
    </source>
</evidence>
<feature type="transmembrane region" description="Helical" evidence="5">
    <location>
        <begin position="6"/>
        <end position="30"/>
    </location>
</feature>
<feature type="transmembrane region" description="Helical" evidence="5">
    <location>
        <begin position="70"/>
        <end position="92"/>
    </location>
</feature>
<dbReference type="AlphaFoldDB" id="A0AA86M7X3"/>
<keyword evidence="3 5" id="KW-1133">Transmembrane helix</keyword>
<evidence type="ECO:0000256" key="4">
    <source>
        <dbReference type="ARBA" id="ARBA00023136"/>
    </source>
</evidence>
<comment type="subcellular location">
    <subcellularLocation>
        <location evidence="1">Membrane</location>
    </subcellularLocation>
</comment>
<dbReference type="KEGG" id="lto:RGQ30_02200"/>
<feature type="transmembrane region" description="Helical" evidence="5">
    <location>
        <begin position="42"/>
        <end position="64"/>
    </location>
</feature>
<evidence type="ECO:0000313" key="8">
    <source>
        <dbReference type="Proteomes" id="UP001329151"/>
    </source>
</evidence>
<evidence type="ECO:0000256" key="1">
    <source>
        <dbReference type="ARBA" id="ARBA00004370"/>
    </source>
</evidence>
<sequence>MEWFQALTTLALGGLFGGILAFSALFAPLVFTKLPMEQAGPFIRAVFPWYYLYVIVFGFLSAIFAGLAGAGFWVLSSSAVVALASVYTRQVLMLQINELRDRELAGDVAAGAEFKSKHRLSVIINSVQLLLAGAALVCWAWN</sequence>
<dbReference type="EMBL" id="AP028947">
    <property type="protein sequence ID" value="BET24719.1"/>
    <property type="molecule type" value="Genomic_DNA"/>
</dbReference>
<feature type="domain" description="TMEM205-like" evidence="6">
    <location>
        <begin position="10"/>
        <end position="102"/>
    </location>
</feature>
<protein>
    <recommendedName>
        <fullName evidence="6">TMEM205-like domain-containing protein</fullName>
    </recommendedName>
</protein>
<proteinExistence type="predicted"/>
<keyword evidence="2 5" id="KW-0812">Transmembrane</keyword>
<evidence type="ECO:0000259" key="6">
    <source>
        <dbReference type="Pfam" id="PF13664"/>
    </source>
</evidence>
<dbReference type="RefSeq" id="WP_130557048.1">
    <property type="nucleotide sequence ID" value="NZ_AP028947.1"/>
</dbReference>
<dbReference type="InterPro" id="IPR025423">
    <property type="entry name" value="TMEM205-like"/>
</dbReference>
<name>A0AA86M7X3_9BURK</name>
<evidence type="ECO:0000313" key="7">
    <source>
        <dbReference type="EMBL" id="BET24719.1"/>
    </source>
</evidence>
<gene>
    <name evidence="7" type="ORF">RGQ30_02200</name>
</gene>
<dbReference type="GO" id="GO:0016020">
    <property type="term" value="C:membrane"/>
    <property type="evidence" value="ECO:0007669"/>
    <property type="project" value="UniProtKB-SubCell"/>
</dbReference>
<organism evidence="7 8">
    <name type="scientific">Limnobacter thiooxidans</name>
    <dbReference type="NCBI Taxonomy" id="131080"/>
    <lineage>
        <taxon>Bacteria</taxon>
        <taxon>Pseudomonadati</taxon>
        <taxon>Pseudomonadota</taxon>
        <taxon>Betaproteobacteria</taxon>
        <taxon>Burkholderiales</taxon>
        <taxon>Burkholderiaceae</taxon>
        <taxon>Limnobacter</taxon>
    </lineage>
</organism>
<accession>A0AA86M7X3</accession>
<evidence type="ECO:0000256" key="2">
    <source>
        <dbReference type="ARBA" id="ARBA00022692"/>
    </source>
</evidence>